<name>A0A5B7JY03_PORTR</name>
<sequence>MTRRRQEEEKKGEERKGRERRRVTGGKVDAGELGRAPLWASTIPSSPAISACHGRVRGEVPVKLCDTRPTRAAPVTHTNTNTHIHNYASTQIAQICDAASGNFGPAVLPCCPPSPPTHSKAQE</sequence>
<feature type="compositionally biased region" description="Basic and acidic residues" evidence="1">
    <location>
        <begin position="1"/>
        <end position="17"/>
    </location>
</feature>
<evidence type="ECO:0000313" key="2">
    <source>
        <dbReference type="EMBL" id="MPC99709.1"/>
    </source>
</evidence>
<protein>
    <submittedName>
        <fullName evidence="2">Uncharacterized protein</fullName>
    </submittedName>
</protein>
<dbReference type="AlphaFoldDB" id="A0A5B7JY03"/>
<organism evidence="2 3">
    <name type="scientific">Portunus trituberculatus</name>
    <name type="common">Swimming crab</name>
    <name type="synonym">Neptunus trituberculatus</name>
    <dbReference type="NCBI Taxonomy" id="210409"/>
    <lineage>
        <taxon>Eukaryota</taxon>
        <taxon>Metazoa</taxon>
        <taxon>Ecdysozoa</taxon>
        <taxon>Arthropoda</taxon>
        <taxon>Crustacea</taxon>
        <taxon>Multicrustacea</taxon>
        <taxon>Malacostraca</taxon>
        <taxon>Eumalacostraca</taxon>
        <taxon>Eucarida</taxon>
        <taxon>Decapoda</taxon>
        <taxon>Pleocyemata</taxon>
        <taxon>Brachyura</taxon>
        <taxon>Eubrachyura</taxon>
        <taxon>Portunoidea</taxon>
        <taxon>Portunidae</taxon>
        <taxon>Portuninae</taxon>
        <taxon>Portunus</taxon>
    </lineage>
</organism>
<comment type="caution">
    <text evidence="2">The sequence shown here is derived from an EMBL/GenBank/DDBJ whole genome shotgun (WGS) entry which is preliminary data.</text>
</comment>
<keyword evidence="3" id="KW-1185">Reference proteome</keyword>
<dbReference type="EMBL" id="VSRR010119504">
    <property type="protein sequence ID" value="MPC99709.1"/>
    <property type="molecule type" value="Genomic_DNA"/>
</dbReference>
<evidence type="ECO:0000313" key="3">
    <source>
        <dbReference type="Proteomes" id="UP000324222"/>
    </source>
</evidence>
<gene>
    <name evidence="2" type="ORF">E2C01_095139</name>
</gene>
<dbReference type="Proteomes" id="UP000324222">
    <property type="component" value="Unassembled WGS sequence"/>
</dbReference>
<reference evidence="2 3" key="1">
    <citation type="submission" date="2019-05" db="EMBL/GenBank/DDBJ databases">
        <title>Another draft genome of Portunus trituberculatus and its Hox gene families provides insights of decapod evolution.</title>
        <authorList>
            <person name="Jeong J.-H."/>
            <person name="Song I."/>
            <person name="Kim S."/>
            <person name="Choi T."/>
            <person name="Kim D."/>
            <person name="Ryu S."/>
            <person name="Kim W."/>
        </authorList>
    </citation>
    <scope>NUCLEOTIDE SEQUENCE [LARGE SCALE GENOMIC DNA]</scope>
    <source>
        <tissue evidence="2">Muscle</tissue>
    </source>
</reference>
<evidence type="ECO:0000256" key="1">
    <source>
        <dbReference type="SAM" id="MobiDB-lite"/>
    </source>
</evidence>
<feature type="region of interest" description="Disordered" evidence="1">
    <location>
        <begin position="1"/>
        <end position="29"/>
    </location>
</feature>
<accession>A0A5B7JY03</accession>
<proteinExistence type="predicted"/>